<keyword evidence="5" id="KW-0190">Covalent protein-DNA linkage</keyword>
<dbReference type="InterPro" id="IPR036590">
    <property type="entry name" value="SRAP-like"/>
</dbReference>
<evidence type="ECO:0000256" key="2">
    <source>
        <dbReference type="ARBA" id="ARBA00022670"/>
    </source>
</evidence>
<dbReference type="GO" id="GO:0008233">
    <property type="term" value="F:peptidase activity"/>
    <property type="evidence" value="ECO:0007669"/>
    <property type="project" value="UniProtKB-KW"/>
</dbReference>
<keyword evidence="3" id="KW-0227">DNA damage</keyword>
<dbReference type="AlphaFoldDB" id="A0A6G7YPJ0"/>
<proteinExistence type="inferred from homology"/>
<evidence type="ECO:0000256" key="7">
    <source>
        <dbReference type="ARBA" id="ARBA00023239"/>
    </source>
</evidence>
<evidence type="ECO:0000256" key="5">
    <source>
        <dbReference type="ARBA" id="ARBA00023124"/>
    </source>
</evidence>
<name>A0A6G7YPJ0_9SPHN</name>
<dbReference type="EMBL" id="CP049869">
    <property type="protein sequence ID" value="QIK78647.1"/>
    <property type="molecule type" value="Genomic_DNA"/>
</dbReference>
<dbReference type="PANTHER" id="PTHR13604">
    <property type="entry name" value="DC12-RELATED"/>
    <property type="match status" value="1"/>
</dbReference>
<evidence type="ECO:0000313" key="9">
    <source>
        <dbReference type="EMBL" id="QIK78647.1"/>
    </source>
</evidence>
<dbReference type="RefSeq" id="WP_166411040.1">
    <property type="nucleotide sequence ID" value="NZ_CP049869.1"/>
</dbReference>
<accession>A0A6G7YPJ0</accession>
<evidence type="ECO:0000313" key="10">
    <source>
        <dbReference type="Proteomes" id="UP000503222"/>
    </source>
</evidence>
<dbReference type="Pfam" id="PF02586">
    <property type="entry name" value="SRAP"/>
    <property type="match status" value="1"/>
</dbReference>
<reference evidence="9 10" key="1">
    <citation type="submission" date="2020-03" db="EMBL/GenBank/DDBJ databases">
        <title>Sphingomonas sp. nov., isolated from fish.</title>
        <authorList>
            <person name="Hyun D.-W."/>
            <person name="Bae J.-W."/>
        </authorList>
    </citation>
    <scope>NUCLEOTIDE SEQUENCE [LARGE SCALE GENOMIC DNA]</scope>
    <source>
        <strain evidence="9 10">HDW15B</strain>
    </source>
</reference>
<keyword evidence="7" id="KW-0456">Lyase</keyword>
<evidence type="ECO:0000256" key="1">
    <source>
        <dbReference type="ARBA" id="ARBA00008136"/>
    </source>
</evidence>
<keyword evidence="10" id="KW-1185">Reference proteome</keyword>
<dbReference type="GO" id="GO:0006508">
    <property type="term" value="P:proteolysis"/>
    <property type="evidence" value="ECO:0007669"/>
    <property type="project" value="UniProtKB-KW"/>
</dbReference>
<keyword evidence="6" id="KW-0238">DNA-binding</keyword>
<sequence length="216" mass="23939">MCNLYRLKKSNAEIAQLFDATLGDVGNAGGGEVYPGYPGIVVAPQAGGGSAKALQVRSMIWGFPLVLKGKNGQPLKPKPVNNARADKLDTFMWRFSFQERRCLIPISSFAEAEGEKGAKTRTWFTLPDQEVFAVAGLWRDTPEWGAAYSMVMTEACIHVAHVHDRMPVILKREHWGDWLDGPPDAAGLLCRPYPDLMVCDRTTDSWIRRSSATRSD</sequence>
<dbReference type="Gene3D" id="3.90.1680.10">
    <property type="entry name" value="SOS response associated peptidase-like"/>
    <property type="match status" value="1"/>
</dbReference>
<dbReference type="EC" id="3.4.-.-" evidence="8"/>
<dbReference type="InterPro" id="IPR003738">
    <property type="entry name" value="SRAP"/>
</dbReference>
<dbReference type="GO" id="GO:0016829">
    <property type="term" value="F:lyase activity"/>
    <property type="evidence" value="ECO:0007669"/>
    <property type="project" value="UniProtKB-KW"/>
</dbReference>
<comment type="similarity">
    <text evidence="1 8">Belongs to the SOS response-associated peptidase family.</text>
</comment>
<dbReference type="GO" id="GO:0106300">
    <property type="term" value="P:protein-DNA covalent cross-linking repair"/>
    <property type="evidence" value="ECO:0007669"/>
    <property type="project" value="InterPro"/>
</dbReference>
<evidence type="ECO:0000256" key="4">
    <source>
        <dbReference type="ARBA" id="ARBA00022801"/>
    </source>
</evidence>
<gene>
    <name evidence="9" type="ORF">G7077_06800</name>
</gene>
<dbReference type="SUPFAM" id="SSF143081">
    <property type="entry name" value="BB1717-like"/>
    <property type="match status" value="1"/>
</dbReference>
<dbReference type="PANTHER" id="PTHR13604:SF0">
    <property type="entry name" value="ABASIC SITE PROCESSING PROTEIN HMCES"/>
    <property type="match status" value="1"/>
</dbReference>
<dbReference type="KEGG" id="spii:G7077_06800"/>
<dbReference type="Proteomes" id="UP000503222">
    <property type="component" value="Chromosome"/>
</dbReference>
<protein>
    <recommendedName>
        <fullName evidence="8">Abasic site processing protein</fullName>
        <ecNumber evidence="8">3.4.-.-</ecNumber>
    </recommendedName>
</protein>
<evidence type="ECO:0000256" key="3">
    <source>
        <dbReference type="ARBA" id="ARBA00022763"/>
    </source>
</evidence>
<keyword evidence="4 8" id="KW-0378">Hydrolase</keyword>
<dbReference type="GO" id="GO:0003697">
    <property type="term" value="F:single-stranded DNA binding"/>
    <property type="evidence" value="ECO:0007669"/>
    <property type="project" value="InterPro"/>
</dbReference>
<organism evidence="9 10">
    <name type="scientific">Sphingomonas piscis</name>
    <dbReference type="NCBI Taxonomy" id="2714943"/>
    <lineage>
        <taxon>Bacteria</taxon>
        <taxon>Pseudomonadati</taxon>
        <taxon>Pseudomonadota</taxon>
        <taxon>Alphaproteobacteria</taxon>
        <taxon>Sphingomonadales</taxon>
        <taxon>Sphingomonadaceae</taxon>
        <taxon>Sphingomonas</taxon>
    </lineage>
</organism>
<evidence type="ECO:0000256" key="6">
    <source>
        <dbReference type="ARBA" id="ARBA00023125"/>
    </source>
</evidence>
<keyword evidence="2 8" id="KW-0645">Protease</keyword>
<evidence type="ECO:0000256" key="8">
    <source>
        <dbReference type="RuleBase" id="RU364100"/>
    </source>
</evidence>